<dbReference type="SMART" id="SM00355">
    <property type="entry name" value="ZnF_C2H2"/>
    <property type="match status" value="3"/>
</dbReference>
<feature type="domain" description="C2H2-type" evidence="2">
    <location>
        <begin position="465"/>
        <end position="493"/>
    </location>
</feature>
<evidence type="ECO:0000259" key="2">
    <source>
        <dbReference type="SMART" id="SM00355"/>
    </source>
</evidence>
<protein>
    <recommendedName>
        <fullName evidence="6">Matrin-type domain-containing protein</fullName>
    </recommendedName>
</protein>
<sequence length="592" mass="67786">MSYYSRGTRGSGYRGSSGFRGSRGSSDSFRGRGSSRGSFGSNRGGNRYFSNASSSSSHYDSRPPRGGGPDKFSRSRNSDEYHGSGYKSSRRSPDRYSSTDYHRFDKGSSSGGGYLSEKGTYREVRESKPEFSFRRPGGTFATRGSRGLRSRGRSSLRSARFRGTGTRGFKSATSILARRRLETLGVRKRYPSEYVRKFSTHSRTKSLRGRKSDDEEDDDEMVEGEEDEAEEEIEEEVEEEEDMQEMGDDEDVGMEDEDQEEVKGGDAEEKESEVEKEESKENEAEEADDGKPARFKCPHCRYGSETAHEYSRHLDGKKHKQAMMNLSTKLRSKLTGMRIDQRNKQKILDEEARANNMKLRTFYCQICKLNFRTLKSEHFSSVAHKKMKEFLIPFCRLCKIPCKSPWAYENHLSDLSHLKRKASRKESIEEMEKDVDVDPSDFMVLDAVGSGDEDGAEHCKIVEVYYCELCKIYLSRYESREQALASHCRSRTHLQRYIRYRDDQSLRRKAVKVHKEFEKEKEEASKKMGKEVKESEDDDQKPAAKKEEDKGWSEVDKDLSDLLHDEEGGQETVPVDLISGFFHCTLSPASSY</sequence>
<dbReference type="PANTHER" id="PTHR15491">
    <property type="match status" value="1"/>
</dbReference>
<accession>A0A6H5HAD8</accession>
<dbReference type="InterPro" id="IPR003604">
    <property type="entry name" value="Matrin/U1-like-C_Znf_C2H2"/>
</dbReference>
<dbReference type="GO" id="GO:0003676">
    <property type="term" value="F:nucleic acid binding"/>
    <property type="evidence" value="ECO:0007669"/>
    <property type="project" value="InterPro"/>
</dbReference>
<feature type="region of interest" description="Disordered" evidence="1">
    <location>
        <begin position="190"/>
        <end position="296"/>
    </location>
</feature>
<feature type="compositionally biased region" description="Basic and acidic residues" evidence="1">
    <location>
        <begin position="119"/>
        <end position="133"/>
    </location>
</feature>
<evidence type="ECO:0000256" key="1">
    <source>
        <dbReference type="SAM" id="MobiDB-lite"/>
    </source>
</evidence>
<reference evidence="4 5" key="1">
    <citation type="submission" date="2020-02" db="EMBL/GenBank/DDBJ databases">
        <authorList>
            <person name="Ferguson B K."/>
        </authorList>
    </citation>
    <scope>NUCLEOTIDE SEQUENCE [LARGE SCALE GENOMIC DNA]</scope>
</reference>
<feature type="compositionally biased region" description="Basic and acidic residues" evidence="1">
    <location>
        <begin position="540"/>
        <end position="567"/>
    </location>
</feature>
<name>A0A6H5HAD8_9HEMI</name>
<dbReference type="AlphaFoldDB" id="A0A6H5HAD8"/>
<feature type="domain" description="C2H2-type" evidence="2">
    <location>
        <begin position="393"/>
        <end position="417"/>
    </location>
</feature>
<feature type="domain" description="U1-type" evidence="3">
    <location>
        <begin position="462"/>
        <end position="500"/>
    </location>
</feature>
<feature type="region of interest" description="Disordered" evidence="1">
    <location>
        <begin position="517"/>
        <end position="568"/>
    </location>
</feature>
<feature type="compositionally biased region" description="Basic and acidic residues" evidence="1">
    <location>
        <begin position="517"/>
        <end position="533"/>
    </location>
</feature>
<evidence type="ECO:0000313" key="5">
    <source>
        <dbReference type="Proteomes" id="UP000479000"/>
    </source>
</evidence>
<dbReference type="OrthoDB" id="6354489at2759"/>
<keyword evidence="5" id="KW-1185">Reference proteome</keyword>
<feature type="domain" description="U1-type" evidence="3">
    <location>
        <begin position="359"/>
        <end position="391"/>
    </location>
</feature>
<organism evidence="4 5">
    <name type="scientific">Nesidiocoris tenuis</name>
    <dbReference type="NCBI Taxonomy" id="355587"/>
    <lineage>
        <taxon>Eukaryota</taxon>
        <taxon>Metazoa</taxon>
        <taxon>Ecdysozoa</taxon>
        <taxon>Arthropoda</taxon>
        <taxon>Hexapoda</taxon>
        <taxon>Insecta</taxon>
        <taxon>Pterygota</taxon>
        <taxon>Neoptera</taxon>
        <taxon>Paraneoptera</taxon>
        <taxon>Hemiptera</taxon>
        <taxon>Heteroptera</taxon>
        <taxon>Panheteroptera</taxon>
        <taxon>Cimicomorpha</taxon>
        <taxon>Miridae</taxon>
        <taxon>Dicyphina</taxon>
        <taxon>Nesidiocoris</taxon>
    </lineage>
</organism>
<feature type="domain" description="C2H2-type" evidence="2">
    <location>
        <begin position="295"/>
        <end position="319"/>
    </location>
</feature>
<proteinExistence type="predicted"/>
<dbReference type="SMART" id="SM00451">
    <property type="entry name" value="ZnF_U1"/>
    <property type="match status" value="4"/>
</dbReference>
<dbReference type="GO" id="GO:0008270">
    <property type="term" value="F:zinc ion binding"/>
    <property type="evidence" value="ECO:0007669"/>
    <property type="project" value="InterPro"/>
</dbReference>
<feature type="compositionally biased region" description="Basic and acidic residues" evidence="1">
    <location>
        <begin position="71"/>
        <end position="82"/>
    </location>
</feature>
<evidence type="ECO:0000313" key="4">
    <source>
        <dbReference type="EMBL" id="CAB0012760.1"/>
    </source>
</evidence>
<feature type="compositionally biased region" description="Basic residues" evidence="1">
    <location>
        <begin position="198"/>
        <end position="209"/>
    </location>
</feature>
<dbReference type="InterPro" id="IPR026811">
    <property type="entry name" value="CIZ1"/>
</dbReference>
<feature type="domain" description="U1-type" evidence="3">
    <location>
        <begin position="394"/>
        <end position="424"/>
    </location>
</feature>
<dbReference type="InterPro" id="IPR013087">
    <property type="entry name" value="Znf_C2H2_type"/>
</dbReference>
<dbReference type="Proteomes" id="UP000479000">
    <property type="component" value="Unassembled WGS sequence"/>
</dbReference>
<feature type="compositionally biased region" description="Low complexity" evidence="1">
    <location>
        <begin position="16"/>
        <end position="58"/>
    </location>
</feature>
<evidence type="ECO:0008006" key="6">
    <source>
        <dbReference type="Google" id="ProtNLM"/>
    </source>
</evidence>
<dbReference type="EMBL" id="CADCXU010025635">
    <property type="protein sequence ID" value="CAB0012760.1"/>
    <property type="molecule type" value="Genomic_DNA"/>
</dbReference>
<gene>
    <name evidence="4" type="ORF">NTEN_LOCUS17455</name>
</gene>
<feature type="region of interest" description="Disordered" evidence="1">
    <location>
        <begin position="1"/>
        <end position="156"/>
    </location>
</feature>
<dbReference type="PANTHER" id="PTHR15491:SF18">
    <property type="entry name" value="CIZ1 ZINC FINGER PROTEIN, ISOFORM A"/>
    <property type="match status" value="1"/>
</dbReference>
<feature type="domain" description="U1-type" evidence="3">
    <location>
        <begin position="292"/>
        <end position="326"/>
    </location>
</feature>
<feature type="compositionally biased region" description="Acidic residues" evidence="1">
    <location>
        <begin position="214"/>
        <end position="260"/>
    </location>
</feature>
<evidence type="ECO:0000259" key="3">
    <source>
        <dbReference type="SMART" id="SM00451"/>
    </source>
</evidence>